<evidence type="ECO:0000256" key="5">
    <source>
        <dbReference type="ARBA" id="ARBA00023163"/>
    </source>
</evidence>
<dbReference type="GO" id="GO:0003690">
    <property type="term" value="F:double-stranded DNA binding"/>
    <property type="evidence" value="ECO:0007669"/>
    <property type="project" value="TreeGrafter"/>
</dbReference>
<dbReference type="PANTHER" id="PTHR13152">
    <property type="entry name" value="TFIIH, POLYPEPTIDE 4"/>
    <property type="match status" value="1"/>
</dbReference>
<dbReference type="InterPro" id="IPR004598">
    <property type="entry name" value="TFIIH_p52/Tfb2"/>
</dbReference>
<accession>A0AAW2MRA6</accession>
<dbReference type="AlphaFoldDB" id="A0AAW2MRA6"/>
<dbReference type="Pfam" id="PF18307">
    <property type="entry name" value="Tfb2_C"/>
    <property type="match status" value="1"/>
</dbReference>
<evidence type="ECO:0000256" key="3">
    <source>
        <dbReference type="ARBA" id="ARBA00022763"/>
    </source>
</evidence>
<protein>
    <recommendedName>
        <fullName evidence="8">RNA polymerase II transcription factor B subunit 2</fullName>
    </recommendedName>
</protein>
<comment type="subcellular location">
    <subcellularLocation>
        <location evidence="1 8">Nucleus</location>
    </subcellularLocation>
</comment>
<reference evidence="10" key="2">
    <citation type="journal article" date="2024" name="Plant">
        <title>Genomic evolution and insights into agronomic trait innovations of Sesamum species.</title>
        <authorList>
            <person name="Miao H."/>
            <person name="Wang L."/>
            <person name="Qu L."/>
            <person name="Liu H."/>
            <person name="Sun Y."/>
            <person name="Le M."/>
            <person name="Wang Q."/>
            <person name="Wei S."/>
            <person name="Zheng Y."/>
            <person name="Lin W."/>
            <person name="Duan Y."/>
            <person name="Cao H."/>
            <person name="Xiong S."/>
            <person name="Wang X."/>
            <person name="Wei L."/>
            <person name="Li C."/>
            <person name="Ma Q."/>
            <person name="Ju M."/>
            <person name="Zhao R."/>
            <person name="Li G."/>
            <person name="Mu C."/>
            <person name="Tian Q."/>
            <person name="Mei H."/>
            <person name="Zhang T."/>
            <person name="Gao T."/>
            <person name="Zhang H."/>
        </authorList>
    </citation>
    <scope>NUCLEOTIDE SEQUENCE</scope>
    <source>
        <strain evidence="10">KEN8</strain>
    </source>
</reference>
<evidence type="ECO:0000256" key="2">
    <source>
        <dbReference type="ARBA" id="ARBA00007132"/>
    </source>
</evidence>
<gene>
    <name evidence="10" type="ORF">Scaly_2209800</name>
</gene>
<dbReference type="GO" id="GO:0005675">
    <property type="term" value="C:transcription factor TFIIH holo complex"/>
    <property type="evidence" value="ECO:0007669"/>
    <property type="project" value="TreeGrafter"/>
</dbReference>
<dbReference type="Gene3D" id="3.30.70.2610">
    <property type="match status" value="1"/>
</dbReference>
<keyword evidence="5 8" id="KW-0804">Transcription</keyword>
<evidence type="ECO:0000256" key="1">
    <source>
        <dbReference type="ARBA" id="ARBA00004123"/>
    </source>
</evidence>
<evidence type="ECO:0000256" key="8">
    <source>
        <dbReference type="RuleBase" id="RU364024"/>
    </source>
</evidence>
<proteinExistence type="inferred from homology"/>
<comment type="similarity">
    <text evidence="2 8">Belongs to the TFB2 family.</text>
</comment>
<dbReference type="GO" id="GO:0006289">
    <property type="term" value="P:nucleotide-excision repair"/>
    <property type="evidence" value="ECO:0007669"/>
    <property type="project" value="InterPro"/>
</dbReference>
<dbReference type="InterPro" id="IPR040662">
    <property type="entry name" value="Tfb2_C"/>
</dbReference>
<comment type="function">
    <text evidence="8">Component of the general transcription and DNA repair factor IIH (TFIIH) core complex which is involved in general and transcription-coupled nucleotide excision repair (NER) of damaged DNA.</text>
</comment>
<keyword evidence="6 8" id="KW-0234">DNA repair</keyword>
<sequence length="394" mass="45394">MPQVKIVARNFMDMVASLPAMKLDKLYENSFICEAILRSLPPLAKKYVLQLLYIDGPVTAKWLEEWVLADGISKHRVAVDRLIQLRILTETVERKKEATYLFNPTFQRNLQKHILHGGVLPREPMPSNIIARLPSLEDLDAYAVQQWELFMLHLISSSEAEKSTNISSSMMKVFQRGLLSQKDDKEPPKLTESGFQFLLMDTNAQLWYIVREYINNCEDLGVDTADLISFLLELSFHITGKAYNLNTLSDIQRSIIKDLADLGLVKLQQGRKESWFIPTKLATNLSISLADTSSRKQIISFLQQNAHPRVAERTPSVPENVTDQIRLWEADLNRVEMTPSHLYDEFPSRDVFDAACDFAREYGGLLWENSKKMRLVVKAEIFTQMKEFLRRQKQ</sequence>
<comment type="caution">
    <text evidence="10">The sequence shown here is derived from an EMBL/GenBank/DDBJ whole genome shotgun (WGS) entry which is preliminary data.</text>
</comment>
<reference evidence="10" key="1">
    <citation type="submission" date="2020-06" db="EMBL/GenBank/DDBJ databases">
        <authorList>
            <person name="Li T."/>
            <person name="Hu X."/>
            <person name="Zhang T."/>
            <person name="Song X."/>
            <person name="Zhang H."/>
            <person name="Dai N."/>
            <person name="Sheng W."/>
            <person name="Hou X."/>
            <person name="Wei L."/>
        </authorList>
    </citation>
    <scope>NUCLEOTIDE SEQUENCE</scope>
    <source>
        <strain evidence="10">KEN8</strain>
        <tissue evidence="10">Leaf</tissue>
    </source>
</reference>
<dbReference type="GO" id="GO:0001671">
    <property type="term" value="F:ATPase activator activity"/>
    <property type="evidence" value="ECO:0007669"/>
    <property type="project" value="InterPro"/>
</dbReference>
<dbReference type="PANTHER" id="PTHR13152:SF0">
    <property type="entry name" value="GENERAL TRANSCRIPTION FACTOR IIH SUBUNIT 4"/>
    <property type="match status" value="1"/>
</dbReference>
<dbReference type="Pfam" id="PF03849">
    <property type="entry name" value="Tfb2"/>
    <property type="match status" value="1"/>
</dbReference>
<keyword evidence="4 8" id="KW-0805">Transcription regulation</keyword>
<feature type="domain" description="Transcription factor Tfb2 C-terminal" evidence="9">
    <location>
        <begin position="323"/>
        <end position="390"/>
    </location>
</feature>
<evidence type="ECO:0000256" key="4">
    <source>
        <dbReference type="ARBA" id="ARBA00023015"/>
    </source>
</evidence>
<keyword evidence="3 8" id="KW-0227">DNA damage</keyword>
<dbReference type="GO" id="GO:0000439">
    <property type="term" value="C:transcription factor TFIIH core complex"/>
    <property type="evidence" value="ECO:0007669"/>
    <property type="project" value="InterPro"/>
</dbReference>
<name>A0AAW2MRA6_9LAMI</name>
<evidence type="ECO:0000256" key="7">
    <source>
        <dbReference type="ARBA" id="ARBA00023242"/>
    </source>
</evidence>
<organism evidence="10">
    <name type="scientific">Sesamum calycinum</name>
    <dbReference type="NCBI Taxonomy" id="2727403"/>
    <lineage>
        <taxon>Eukaryota</taxon>
        <taxon>Viridiplantae</taxon>
        <taxon>Streptophyta</taxon>
        <taxon>Embryophyta</taxon>
        <taxon>Tracheophyta</taxon>
        <taxon>Spermatophyta</taxon>
        <taxon>Magnoliopsida</taxon>
        <taxon>eudicotyledons</taxon>
        <taxon>Gunneridae</taxon>
        <taxon>Pentapetalae</taxon>
        <taxon>asterids</taxon>
        <taxon>lamiids</taxon>
        <taxon>Lamiales</taxon>
        <taxon>Pedaliaceae</taxon>
        <taxon>Sesamum</taxon>
    </lineage>
</organism>
<dbReference type="EMBL" id="JACGWM010000013">
    <property type="protein sequence ID" value="KAL0333083.1"/>
    <property type="molecule type" value="Genomic_DNA"/>
</dbReference>
<keyword evidence="7 8" id="KW-0539">Nucleus</keyword>
<evidence type="ECO:0000313" key="10">
    <source>
        <dbReference type="EMBL" id="KAL0333083.1"/>
    </source>
</evidence>
<evidence type="ECO:0000256" key="6">
    <source>
        <dbReference type="ARBA" id="ARBA00023204"/>
    </source>
</evidence>
<evidence type="ECO:0000259" key="9">
    <source>
        <dbReference type="Pfam" id="PF18307"/>
    </source>
</evidence>